<reference evidence="4 7" key="2">
    <citation type="submission" date="2018-10" db="EMBL/GenBank/DDBJ databases">
        <title>Sequencing the genomes of 1000 actinobacteria strains.</title>
        <authorList>
            <person name="Klenk H.-P."/>
        </authorList>
    </citation>
    <scope>NUCLEOTIDE SEQUENCE [LARGE SCALE GENOMIC DNA]</scope>
    <source>
        <strain evidence="4 7">DSM 45119</strain>
    </source>
</reference>
<evidence type="ECO:0000256" key="1">
    <source>
        <dbReference type="ARBA" id="ARBA00022833"/>
    </source>
</evidence>
<dbReference type="Pfam" id="PF02585">
    <property type="entry name" value="PIG-L"/>
    <property type="match status" value="1"/>
</dbReference>
<dbReference type="InterPro" id="IPR024078">
    <property type="entry name" value="LmbE-like_dom_sf"/>
</dbReference>
<feature type="chain" id="PRO_5011705230" evidence="3">
    <location>
        <begin position="22"/>
        <end position="501"/>
    </location>
</feature>
<dbReference type="STRING" id="455193.SAMN05421805_114129"/>
<evidence type="ECO:0000313" key="5">
    <source>
        <dbReference type="EMBL" id="SFO42930.1"/>
    </source>
</evidence>
<dbReference type="PANTHER" id="PTHR12993:SF26">
    <property type="entry name" value="1D-MYO-INOSITOL 2-ACETAMIDO-2-DEOXY-ALPHA-D-GLUCOPYRANOSIDE DEACETYLASE"/>
    <property type="match status" value="1"/>
</dbReference>
<dbReference type="PANTHER" id="PTHR12993">
    <property type="entry name" value="N-ACETYLGLUCOSAMINYL-PHOSPHATIDYLINOSITOL DE-N-ACETYLASE-RELATED"/>
    <property type="match status" value="1"/>
</dbReference>
<keyword evidence="3" id="KW-0732">Signal</keyword>
<evidence type="ECO:0000256" key="3">
    <source>
        <dbReference type="SAM" id="SignalP"/>
    </source>
</evidence>
<dbReference type="Gene3D" id="3.40.50.10320">
    <property type="entry name" value="LmbE-like"/>
    <property type="match status" value="1"/>
</dbReference>
<feature type="signal peptide" evidence="3">
    <location>
        <begin position="1"/>
        <end position="21"/>
    </location>
</feature>
<sequence length="501" mass="53609">MRTVALIIATLLVVLAAPVAAGTQRSHLQVVAHPDDDILFMNPDLAMSVRSGAEVTTVFLTAGESDVLPAAQYAAKRQAGARAAFAAMAGAADDWRRGALRVGGREVEVQELRARPGVRLVFLNLPDDNDPRATGGKHALTRLWRDPVARVTTLRPDGSAVAVAEHDRMSLIGLLTGLHRHFAPVIVRTHDPEPDHRNQPQWGAHHNHPDHVMTARFAEIAVRRAAIPAHLVHYRDYDIADAPPNLPLEVVADKRATFERYARHDPVVSLGDPYGTWLRSMRQRWPRGANWAATDSAGRELHVFVRGDRLFAGSGVEEFVVPTTGFVPRSAVLADARTIVAQDRYTGGIFVRANGKPWTALGAPRVAEQLTHVGRPGAAVVPGGRIVVAAKNSAGGVSIRFADAPRWTELGGTDVQDEVSVLVTGTGEVHVLAAARAGLLHWKLIASGRAELVSPPSAHRPAGSRSSVLSGRSCPGRPSAIRRSPRTAGSSSCWATTAGCA</sequence>
<name>A0A1I5H470_9PSEU</name>
<evidence type="ECO:0000313" key="4">
    <source>
        <dbReference type="EMBL" id="RKT90126.1"/>
    </source>
</evidence>
<proteinExistence type="predicted"/>
<gene>
    <name evidence="4" type="ORF">ATL45_0095</name>
    <name evidence="5" type="ORF">SAMN05421805_114129</name>
</gene>
<dbReference type="GO" id="GO:0016811">
    <property type="term" value="F:hydrolase activity, acting on carbon-nitrogen (but not peptide) bonds, in linear amides"/>
    <property type="evidence" value="ECO:0007669"/>
    <property type="project" value="TreeGrafter"/>
</dbReference>
<accession>A0A1I5H470</accession>
<dbReference type="OrthoDB" id="6064917at2"/>
<dbReference type="RefSeq" id="WP_093157059.1">
    <property type="nucleotide sequence ID" value="NZ_FOUP01000014.1"/>
</dbReference>
<keyword evidence="1" id="KW-0862">Zinc</keyword>
<organism evidence="5 6">
    <name type="scientific">Saccharopolyspora antimicrobica</name>
    <dbReference type="NCBI Taxonomy" id="455193"/>
    <lineage>
        <taxon>Bacteria</taxon>
        <taxon>Bacillati</taxon>
        <taxon>Actinomycetota</taxon>
        <taxon>Actinomycetes</taxon>
        <taxon>Pseudonocardiales</taxon>
        <taxon>Pseudonocardiaceae</taxon>
        <taxon>Saccharopolyspora</taxon>
    </lineage>
</organism>
<evidence type="ECO:0000256" key="2">
    <source>
        <dbReference type="SAM" id="MobiDB-lite"/>
    </source>
</evidence>
<feature type="region of interest" description="Disordered" evidence="2">
    <location>
        <begin position="453"/>
        <end position="501"/>
    </location>
</feature>
<dbReference type="Proteomes" id="UP000199398">
    <property type="component" value="Unassembled WGS sequence"/>
</dbReference>
<evidence type="ECO:0000313" key="7">
    <source>
        <dbReference type="Proteomes" id="UP000270697"/>
    </source>
</evidence>
<evidence type="ECO:0000313" key="6">
    <source>
        <dbReference type="Proteomes" id="UP000199398"/>
    </source>
</evidence>
<dbReference type="EMBL" id="FOUP01000014">
    <property type="protein sequence ID" value="SFO42930.1"/>
    <property type="molecule type" value="Genomic_DNA"/>
</dbReference>
<dbReference type="GO" id="GO:0016137">
    <property type="term" value="P:glycoside metabolic process"/>
    <property type="evidence" value="ECO:0007669"/>
    <property type="project" value="UniProtKB-ARBA"/>
</dbReference>
<dbReference type="AlphaFoldDB" id="A0A1I5H470"/>
<dbReference type="InterPro" id="IPR003737">
    <property type="entry name" value="GlcNAc_PI_deacetylase-related"/>
</dbReference>
<reference evidence="5 6" key="1">
    <citation type="submission" date="2016-10" db="EMBL/GenBank/DDBJ databases">
        <authorList>
            <person name="de Groot N.N."/>
        </authorList>
    </citation>
    <scope>NUCLEOTIDE SEQUENCE [LARGE SCALE GENOMIC DNA]</scope>
    <source>
        <strain evidence="5 6">CPCC 201259</strain>
    </source>
</reference>
<dbReference type="SUPFAM" id="SSF102588">
    <property type="entry name" value="LmbE-like"/>
    <property type="match status" value="1"/>
</dbReference>
<protein>
    <submittedName>
        <fullName evidence="4">LmbE family N-acetylglucosaminyl deacetylase</fullName>
    </submittedName>
    <submittedName>
        <fullName evidence="5">N-acetylglucosaminyl deacetylase, LmbE family</fullName>
    </submittedName>
</protein>
<dbReference type="EMBL" id="RBXX01000001">
    <property type="protein sequence ID" value="RKT90126.1"/>
    <property type="molecule type" value="Genomic_DNA"/>
</dbReference>
<dbReference type="Proteomes" id="UP000270697">
    <property type="component" value="Unassembled WGS sequence"/>
</dbReference>
<keyword evidence="7" id="KW-1185">Reference proteome</keyword>